<name>A0A7I8DFX4_9BACL</name>
<protein>
    <submittedName>
        <fullName evidence="1">Uncharacterized protein</fullName>
    </submittedName>
</protein>
<dbReference type="EMBL" id="AP023366">
    <property type="protein sequence ID" value="BCJ87766.1"/>
    <property type="molecule type" value="Genomic_DNA"/>
</dbReference>
<keyword evidence="2" id="KW-1185">Reference proteome</keyword>
<dbReference type="RefSeq" id="WP_200758111.1">
    <property type="nucleotide sequence ID" value="NZ_AP023366.1"/>
</dbReference>
<reference evidence="1 2" key="1">
    <citation type="submission" date="2020-08" db="EMBL/GenBank/DDBJ databases">
        <title>Complete Genome Sequence of Effusibacillus dendaii Strain skT53, Isolated from Farmland soil.</title>
        <authorList>
            <person name="Konishi T."/>
            <person name="Kawasaki H."/>
        </authorList>
    </citation>
    <scope>NUCLEOTIDE SEQUENCE [LARGE SCALE GENOMIC DNA]</scope>
    <source>
        <strain evidence="2">skT53</strain>
    </source>
</reference>
<evidence type="ECO:0000313" key="2">
    <source>
        <dbReference type="Proteomes" id="UP000593802"/>
    </source>
</evidence>
<dbReference type="KEGG" id="eff:skT53_27510"/>
<accession>A0A7I8DFX4</accession>
<evidence type="ECO:0000313" key="1">
    <source>
        <dbReference type="EMBL" id="BCJ87766.1"/>
    </source>
</evidence>
<gene>
    <name evidence="1" type="ORF">skT53_27510</name>
</gene>
<sequence>MQWSEVCKLYPDQWVLVEELKSYEKNDKIYVEEVSVIKPIPDSKEAMRELMIAKGDRFVYHTSKEQIVMEVRTKPSIRRHANGN</sequence>
<organism evidence="1 2">
    <name type="scientific">Effusibacillus dendaii</name>
    <dbReference type="NCBI Taxonomy" id="2743772"/>
    <lineage>
        <taxon>Bacteria</taxon>
        <taxon>Bacillati</taxon>
        <taxon>Bacillota</taxon>
        <taxon>Bacilli</taxon>
        <taxon>Bacillales</taxon>
        <taxon>Alicyclobacillaceae</taxon>
        <taxon>Effusibacillus</taxon>
    </lineage>
</organism>
<dbReference type="Proteomes" id="UP000593802">
    <property type="component" value="Chromosome"/>
</dbReference>
<proteinExistence type="predicted"/>
<dbReference type="AlphaFoldDB" id="A0A7I8DFX4"/>